<evidence type="ECO:0000256" key="2">
    <source>
        <dbReference type="ARBA" id="ARBA00006379"/>
    </source>
</evidence>
<name>A0A7S2VGU8_9STRA</name>
<dbReference type="GO" id="GO:0005634">
    <property type="term" value="C:nucleus"/>
    <property type="evidence" value="ECO:0007669"/>
    <property type="project" value="UniProtKB-SubCell"/>
</dbReference>
<comment type="subcellular location">
    <subcellularLocation>
        <location evidence="1">Chromosome</location>
        <location evidence="1">Centromere</location>
    </subcellularLocation>
    <subcellularLocation>
        <location evidence="9">Nucleus</location>
    </subcellularLocation>
    <subcellularLocation>
        <location evidence="9">Chromosome</location>
        <location evidence="9">Centromere</location>
        <location evidence="9">Kinetochore</location>
    </subcellularLocation>
</comment>
<dbReference type="GO" id="GO:0007059">
    <property type="term" value="P:chromosome segregation"/>
    <property type="evidence" value="ECO:0007669"/>
    <property type="project" value="InterPro"/>
</dbReference>
<keyword evidence="9" id="KW-0539">Nucleus</keyword>
<proteinExistence type="inferred from homology"/>
<dbReference type="GO" id="GO:0051301">
    <property type="term" value="P:cell division"/>
    <property type="evidence" value="ECO:0007669"/>
    <property type="project" value="UniProtKB-UniRule"/>
</dbReference>
<dbReference type="Pfam" id="PF08234">
    <property type="entry name" value="Spindle_Spc25"/>
    <property type="match status" value="1"/>
</dbReference>
<evidence type="ECO:0000256" key="7">
    <source>
        <dbReference type="ARBA" id="ARBA00023306"/>
    </source>
</evidence>
<dbReference type="GO" id="GO:0031262">
    <property type="term" value="C:Ndc80 complex"/>
    <property type="evidence" value="ECO:0007669"/>
    <property type="project" value="InterPro"/>
</dbReference>
<dbReference type="Gene3D" id="3.30.457.50">
    <property type="entry name" value="Chromosome segregation protein Spc25"/>
    <property type="match status" value="1"/>
</dbReference>
<dbReference type="PANTHER" id="PTHR14281:SF0">
    <property type="entry name" value="KINETOCHORE PROTEIN SPC25"/>
    <property type="match status" value="1"/>
</dbReference>
<dbReference type="InterPro" id="IPR013255">
    <property type="entry name" value="Spc25_C"/>
</dbReference>
<accession>A0A7S2VGU8</accession>
<evidence type="ECO:0000313" key="12">
    <source>
        <dbReference type="EMBL" id="CAD9631125.1"/>
    </source>
</evidence>
<feature type="domain" description="Chromosome segregation protein Spc25 C-terminal" evidence="11">
    <location>
        <begin position="181"/>
        <end position="255"/>
    </location>
</feature>
<comment type="function">
    <text evidence="9">Acts as a component of the essential kinetochore-associated NDC80 complex, which is required for chromosome segregation and spindle checkpoint activity.</text>
</comment>
<keyword evidence="5 9" id="KW-0498">Mitosis</keyword>
<evidence type="ECO:0000256" key="6">
    <source>
        <dbReference type="ARBA" id="ARBA00023054"/>
    </source>
</evidence>
<dbReference type="InterPro" id="IPR045143">
    <property type="entry name" value="Spc25"/>
</dbReference>
<evidence type="ECO:0000256" key="3">
    <source>
        <dbReference type="ARBA" id="ARBA00022454"/>
    </source>
</evidence>
<evidence type="ECO:0000256" key="4">
    <source>
        <dbReference type="ARBA" id="ARBA00022618"/>
    </source>
</evidence>
<evidence type="ECO:0000259" key="11">
    <source>
        <dbReference type="Pfam" id="PF08234"/>
    </source>
</evidence>
<dbReference type="PANTHER" id="PTHR14281">
    <property type="entry name" value="KINETOCHORE PROTEIN SPC25-RELATED"/>
    <property type="match status" value="1"/>
</dbReference>
<keyword evidence="4 9" id="KW-0132">Cell division</keyword>
<comment type="subunit">
    <text evidence="9">Component of the NDC80 complex.</text>
</comment>
<evidence type="ECO:0000256" key="5">
    <source>
        <dbReference type="ARBA" id="ARBA00022776"/>
    </source>
</evidence>
<keyword evidence="3 9" id="KW-0158">Chromosome</keyword>
<evidence type="ECO:0000256" key="10">
    <source>
        <dbReference type="SAM" id="Coils"/>
    </source>
</evidence>
<evidence type="ECO:0000256" key="1">
    <source>
        <dbReference type="ARBA" id="ARBA00004584"/>
    </source>
</evidence>
<sequence length="258" mass="29213">MPTTSTMTTAAITNYTGFTSTFVDRIATSRRRLDQYVETNKQKADALVAELKTCEANEQSKIDSLLRQLKSLQYERGVAKDANKAAAGGGTDGVTGVAEQRKKLEHKQAKLQQEVEMLQSKNRKEQSHLEEVIVKEKKARQQAQEVRAKKMEIEAQRGMTMEDLTKGLLNYKYTGLAFQKGDNGALNFKFTKIDHDHPDKPFTFALILDPDTDLYQLTDCNPRLDQNDIDEVLNVLNADKHGFNGLVVRMRKLFKETL</sequence>
<reference evidence="12" key="1">
    <citation type="submission" date="2021-01" db="EMBL/GenBank/DDBJ databases">
        <authorList>
            <person name="Corre E."/>
            <person name="Pelletier E."/>
            <person name="Niang G."/>
            <person name="Scheremetjew M."/>
            <person name="Finn R."/>
            <person name="Kale V."/>
            <person name="Holt S."/>
            <person name="Cochrane G."/>
            <person name="Meng A."/>
            <person name="Brown T."/>
            <person name="Cohen L."/>
        </authorList>
    </citation>
    <scope>NUCLEOTIDE SEQUENCE</scope>
    <source>
        <strain evidence="12">SM1012Den-03</strain>
    </source>
</reference>
<protein>
    <recommendedName>
        <fullName evidence="9">Kinetochore protein SPC25</fullName>
    </recommendedName>
</protein>
<dbReference type="CDD" id="cd23784">
    <property type="entry name" value="RWD_Spc25"/>
    <property type="match status" value="1"/>
</dbReference>
<evidence type="ECO:0000256" key="8">
    <source>
        <dbReference type="ARBA" id="ARBA00023328"/>
    </source>
</evidence>
<keyword evidence="9" id="KW-0995">Kinetochore</keyword>
<dbReference type="EMBL" id="HBGZ01032485">
    <property type="protein sequence ID" value="CAD9631125.1"/>
    <property type="molecule type" value="Transcribed_RNA"/>
</dbReference>
<dbReference type="AlphaFoldDB" id="A0A7S2VGU8"/>
<keyword evidence="8 9" id="KW-0137">Centromere</keyword>
<keyword evidence="7 9" id="KW-0131">Cell cycle</keyword>
<evidence type="ECO:0000256" key="9">
    <source>
        <dbReference type="RuleBase" id="RU367150"/>
    </source>
</evidence>
<keyword evidence="6 10" id="KW-0175">Coiled coil</keyword>
<feature type="coiled-coil region" evidence="10">
    <location>
        <begin position="55"/>
        <end position="156"/>
    </location>
</feature>
<gene>
    <name evidence="12" type="ORF">SMAR0320_LOCUS23218</name>
</gene>
<comment type="similarity">
    <text evidence="2 9">Belongs to the SPC25 family.</text>
</comment>
<organism evidence="12">
    <name type="scientific">Skeletonema marinoi</name>
    <dbReference type="NCBI Taxonomy" id="267567"/>
    <lineage>
        <taxon>Eukaryota</taxon>
        <taxon>Sar</taxon>
        <taxon>Stramenopiles</taxon>
        <taxon>Ochrophyta</taxon>
        <taxon>Bacillariophyta</taxon>
        <taxon>Coscinodiscophyceae</taxon>
        <taxon>Thalassiosirophycidae</taxon>
        <taxon>Thalassiosirales</taxon>
        <taxon>Skeletonemataceae</taxon>
        <taxon>Skeletonema</taxon>
        <taxon>Skeletonema marinoi-dohrnii complex</taxon>
    </lineage>
</organism>